<organism evidence="3 4">
    <name type="scientific">Mycolicibacterium moriokaense</name>
    <dbReference type="NCBI Taxonomy" id="39691"/>
    <lineage>
        <taxon>Bacteria</taxon>
        <taxon>Bacillati</taxon>
        <taxon>Actinomycetota</taxon>
        <taxon>Actinomycetes</taxon>
        <taxon>Mycobacteriales</taxon>
        <taxon>Mycobacteriaceae</taxon>
        <taxon>Mycolicibacterium</taxon>
    </lineage>
</organism>
<evidence type="ECO:0000256" key="2">
    <source>
        <dbReference type="SAM" id="SignalP"/>
    </source>
</evidence>
<feature type="chain" id="PRO_5016319599" description="PASTA domain-containing protein" evidence="2">
    <location>
        <begin position="28"/>
        <end position="124"/>
    </location>
</feature>
<evidence type="ECO:0000313" key="3">
    <source>
        <dbReference type="EMBL" id="PXX06841.1"/>
    </source>
</evidence>
<evidence type="ECO:0000313" key="4">
    <source>
        <dbReference type="Proteomes" id="UP000247781"/>
    </source>
</evidence>
<sequence length="124" mass="12330">MKTLSALFGAAVGVAATISVGAGIAGAVPDVVGQTYQDAVQSIQATGSKAVIASRIGGRTDESQCIVTNAWVRTSVTQVYEKPKYDAVMVALNCTAAVASAGSPGNSAGSPEGRQALNSQDNAG</sequence>
<proteinExistence type="predicted"/>
<name>A0A318HIE9_9MYCO</name>
<reference evidence="3 4" key="2">
    <citation type="submission" date="2018-06" db="EMBL/GenBank/DDBJ databases">
        <title>Sequencing of bacterial isolates from soil warming experiment in Harvard Forest, Massachusetts, USA.</title>
        <authorList>
            <person name="Deangelis K.PhD."/>
        </authorList>
    </citation>
    <scope>NUCLEOTIDE SEQUENCE [LARGE SCALE GENOMIC DNA]</scope>
    <source>
        <strain evidence="3 4">GAS496</strain>
    </source>
</reference>
<dbReference type="AlphaFoldDB" id="A0A318HIE9"/>
<comment type="caution">
    <text evidence="3">The sequence shown here is derived from an EMBL/GenBank/DDBJ whole genome shotgun (WGS) entry which is preliminary data.</text>
</comment>
<keyword evidence="2" id="KW-0732">Signal</keyword>
<protein>
    <recommendedName>
        <fullName evidence="5">PASTA domain-containing protein</fullName>
    </recommendedName>
</protein>
<dbReference type="OrthoDB" id="4735156at2"/>
<evidence type="ECO:0008006" key="5">
    <source>
        <dbReference type="Google" id="ProtNLM"/>
    </source>
</evidence>
<reference evidence="4" key="1">
    <citation type="submission" date="2018-05" db="EMBL/GenBank/DDBJ databases">
        <authorList>
            <person name="Deangelis K."/>
            <person name="Huntemann M."/>
            <person name="Clum A."/>
            <person name="Pillay M."/>
            <person name="Palaniappan K."/>
            <person name="Varghese N."/>
            <person name="Mikhailova N."/>
            <person name="Stamatis D."/>
            <person name="Reddy T."/>
            <person name="Daum C."/>
            <person name="Shapiro N."/>
            <person name="Ivanova N."/>
            <person name="Kyrpides N."/>
            <person name="Woyke T."/>
        </authorList>
    </citation>
    <scope>NUCLEOTIDE SEQUENCE [LARGE SCALE GENOMIC DNA]</scope>
    <source>
        <strain evidence="4">GAS496</strain>
    </source>
</reference>
<dbReference type="EMBL" id="QJJU01000012">
    <property type="protein sequence ID" value="PXX06841.1"/>
    <property type="molecule type" value="Genomic_DNA"/>
</dbReference>
<dbReference type="RefSeq" id="WP_110317542.1">
    <property type="nucleotide sequence ID" value="NZ_QJJU01000012.1"/>
</dbReference>
<dbReference type="Proteomes" id="UP000247781">
    <property type="component" value="Unassembled WGS sequence"/>
</dbReference>
<evidence type="ECO:0000256" key="1">
    <source>
        <dbReference type="SAM" id="MobiDB-lite"/>
    </source>
</evidence>
<feature type="compositionally biased region" description="Low complexity" evidence="1">
    <location>
        <begin position="100"/>
        <end position="113"/>
    </location>
</feature>
<feature type="region of interest" description="Disordered" evidence="1">
    <location>
        <begin position="100"/>
        <end position="124"/>
    </location>
</feature>
<feature type="signal peptide" evidence="2">
    <location>
        <begin position="1"/>
        <end position="27"/>
    </location>
</feature>
<gene>
    <name evidence="3" type="ORF">C8E89_11247</name>
</gene>
<accession>A0A318HIE9</accession>
<keyword evidence="4" id="KW-1185">Reference proteome</keyword>